<name>A0ABQ8H8C5_9ROSI</name>
<keyword evidence="4" id="KW-1185">Reference proteome</keyword>
<evidence type="ECO:0000256" key="1">
    <source>
        <dbReference type="SAM" id="MobiDB-lite"/>
    </source>
</evidence>
<dbReference type="InterPro" id="IPR056139">
    <property type="entry name" value="DUF7722"/>
</dbReference>
<proteinExistence type="predicted"/>
<sequence length="177" mass="20330">MSTGTNTGFAMSGLSQNGHQNQVGDRKNKENCCSFQMPLHYPRYTKRDYETMPEWKLDCLLKEYGLPIAVGDVNQKRKFAMGAFLWPSQIDSPRAAFTVPHYQLMAQRRPPPKPSSRSEAAGKSSKTTSYFQMPLHYPRNKKRDNETVPEWKLDSCVLNEYGLPNISLRKETTMTKF</sequence>
<dbReference type="PANTHER" id="PTHR33513:SF4">
    <property type="entry name" value="GB|AAF04428.1"/>
    <property type="match status" value="1"/>
</dbReference>
<organism evidence="3 4">
    <name type="scientific">Xanthoceras sorbifolium</name>
    <dbReference type="NCBI Taxonomy" id="99658"/>
    <lineage>
        <taxon>Eukaryota</taxon>
        <taxon>Viridiplantae</taxon>
        <taxon>Streptophyta</taxon>
        <taxon>Embryophyta</taxon>
        <taxon>Tracheophyta</taxon>
        <taxon>Spermatophyta</taxon>
        <taxon>Magnoliopsida</taxon>
        <taxon>eudicotyledons</taxon>
        <taxon>Gunneridae</taxon>
        <taxon>Pentapetalae</taxon>
        <taxon>rosids</taxon>
        <taxon>malvids</taxon>
        <taxon>Sapindales</taxon>
        <taxon>Sapindaceae</taxon>
        <taxon>Xanthoceroideae</taxon>
        <taxon>Xanthoceras</taxon>
    </lineage>
</organism>
<accession>A0ABQ8H8C5</accession>
<evidence type="ECO:0000313" key="4">
    <source>
        <dbReference type="Proteomes" id="UP000827721"/>
    </source>
</evidence>
<dbReference type="EMBL" id="JAFEMO010000013">
    <property type="protein sequence ID" value="KAH7550175.1"/>
    <property type="molecule type" value="Genomic_DNA"/>
</dbReference>
<dbReference type="PANTHER" id="PTHR33513">
    <property type="entry name" value="OS06G0523300 PROTEIN"/>
    <property type="match status" value="1"/>
</dbReference>
<evidence type="ECO:0000313" key="3">
    <source>
        <dbReference type="EMBL" id="KAH7550175.1"/>
    </source>
</evidence>
<reference evidence="3 4" key="1">
    <citation type="submission" date="2021-02" db="EMBL/GenBank/DDBJ databases">
        <title>Plant Genome Project.</title>
        <authorList>
            <person name="Zhang R.-G."/>
        </authorList>
    </citation>
    <scope>NUCLEOTIDE SEQUENCE [LARGE SCALE GENOMIC DNA]</scope>
    <source>
        <tissue evidence="3">Leaves</tissue>
    </source>
</reference>
<feature type="region of interest" description="Disordered" evidence="1">
    <location>
        <begin position="106"/>
        <end position="128"/>
    </location>
</feature>
<feature type="region of interest" description="Disordered" evidence="1">
    <location>
        <begin position="1"/>
        <end position="27"/>
    </location>
</feature>
<feature type="compositionally biased region" description="Polar residues" evidence="1">
    <location>
        <begin position="1"/>
        <end position="23"/>
    </location>
</feature>
<comment type="caution">
    <text evidence="3">The sequence shown here is derived from an EMBL/GenBank/DDBJ whole genome shotgun (WGS) entry which is preliminary data.</text>
</comment>
<protein>
    <recommendedName>
        <fullName evidence="2">DUF7722 domain-containing protein</fullName>
    </recommendedName>
</protein>
<gene>
    <name evidence="3" type="ORF">JRO89_XS13G0147400</name>
</gene>
<dbReference type="Pfam" id="PF24847">
    <property type="entry name" value="DUF7722"/>
    <property type="match status" value="2"/>
</dbReference>
<evidence type="ECO:0000259" key="2">
    <source>
        <dbReference type="Pfam" id="PF24847"/>
    </source>
</evidence>
<feature type="domain" description="DUF7722" evidence="2">
    <location>
        <begin position="41"/>
        <end position="87"/>
    </location>
</feature>
<feature type="domain" description="DUF7722" evidence="2">
    <location>
        <begin position="137"/>
        <end position="165"/>
    </location>
</feature>
<dbReference type="Proteomes" id="UP000827721">
    <property type="component" value="Unassembled WGS sequence"/>
</dbReference>